<dbReference type="Proteomes" id="UP001303046">
    <property type="component" value="Unassembled WGS sequence"/>
</dbReference>
<dbReference type="EMBL" id="JAVFWL010000005">
    <property type="protein sequence ID" value="KAK6755327.1"/>
    <property type="molecule type" value="Genomic_DNA"/>
</dbReference>
<proteinExistence type="predicted"/>
<reference evidence="1 2" key="1">
    <citation type="submission" date="2023-08" db="EMBL/GenBank/DDBJ databases">
        <title>A Necator americanus chromosomal reference genome.</title>
        <authorList>
            <person name="Ilik V."/>
            <person name="Petrzelkova K.J."/>
            <person name="Pardy F."/>
            <person name="Fuh T."/>
            <person name="Niatou-Singa F.S."/>
            <person name="Gouil Q."/>
            <person name="Baker L."/>
            <person name="Ritchie M.E."/>
            <person name="Jex A.R."/>
            <person name="Gazzola D."/>
            <person name="Li H."/>
            <person name="Toshio Fujiwara R."/>
            <person name="Zhan B."/>
            <person name="Aroian R.V."/>
            <person name="Pafco B."/>
            <person name="Schwarz E.M."/>
        </authorList>
    </citation>
    <scope>NUCLEOTIDE SEQUENCE [LARGE SCALE GENOMIC DNA]</scope>
    <source>
        <strain evidence="1 2">Aroian</strain>
        <tissue evidence="1">Whole animal</tissue>
    </source>
</reference>
<evidence type="ECO:0000313" key="1">
    <source>
        <dbReference type="EMBL" id="KAK6755327.1"/>
    </source>
</evidence>
<evidence type="ECO:0000313" key="2">
    <source>
        <dbReference type="Proteomes" id="UP001303046"/>
    </source>
</evidence>
<comment type="caution">
    <text evidence="1">The sequence shown here is derived from an EMBL/GenBank/DDBJ whole genome shotgun (WGS) entry which is preliminary data.</text>
</comment>
<keyword evidence="2" id="KW-1185">Reference proteome</keyword>
<protein>
    <recommendedName>
        <fullName evidence="3">Transthyretin-like family protein</fullName>
    </recommendedName>
</protein>
<organism evidence="1 2">
    <name type="scientific">Necator americanus</name>
    <name type="common">Human hookworm</name>
    <dbReference type="NCBI Taxonomy" id="51031"/>
    <lineage>
        <taxon>Eukaryota</taxon>
        <taxon>Metazoa</taxon>
        <taxon>Ecdysozoa</taxon>
        <taxon>Nematoda</taxon>
        <taxon>Chromadorea</taxon>
        <taxon>Rhabditida</taxon>
        <taxon>Rhabditina</taxon>
        <taxon>Rhabditomorpha</taxon>
        <taxon>Strongyloidea</taxon>
        <taxon>Ancylostomatidae</taxon>
        <taxon>Bunostominae</taxon>
        <taxon>Necator</taxon>
    </lineage>
</organism>
<name>A0ABR1DY09_NECAM</name>
<sequence length="117" mass="12771">MTSKYSLKLLLFTSSFFSIHVITVVCTADKRRSTQTKLGPDPIVLKAVVQKWDLAASAFMLVQVTRLDTFGDRLGPSKLISITPFYKSNILEGASEDVSDDLAVVGGVVGYPCVRQT</sequence>
<evidence type="ECO:0008006" key="3">
    <source>
        <dbReference type="Google" id="ProtNLM"/>
    </source>
</evidence>
<accession>A0ABR1DY09</accession>
<gene>
    <name evidence="1" type="primary">Necator_chrV.g18768</name>
    <name evidence="1" type="ORF">RB195_013977</name>
</gene>